<evidence type="ECO:0000313" key="2">
    <source>
        <dbReference type="EMBL" id="KAF2590602.1"/>
    </source>
</evidence>
<evidence type="ECO:0000256" key="1">
    <source>
        <dbReference type="SAM" id="MobiDB-lite"/>
    </source>
</evidence>
<name>A0A8S9K938_BRACR</name>
<accession>A0A8S9K938</accession>
<dbReference type="AlphaFoldDB" id="A0A8S9K938"/>
<comment type="caution">
    <text evidence="2">The sequence shown here is derived from an EMBL/GenBank/DDBJ whole genome shotgun (WGS) entry which is preliminary data.</text>
</comment>
<feature type="compositionally biased region" description="Polar residues" evidence="1">
    <location>
        <begin position="19"/>
        <end position="28"/>
    </location>
</feature>
<organism evidence="2">
    <name type="scientific">Brassica cretica</name>
    <name type="common">Mustard</name>
    <dbReference type="NCBI Taxonomy" id="69181"/>
    <lineage>
        <taxon>Eukaryota</taxon>
        <taxon>Viridiplantae</taxon>
        <taxon>Streptophyta</taxon>
        <taxon>Embryophyta</taxon>
        <taxon>Tracheophyta</taxon>
        <taxon>Spermatophyta</taxon>
        <taxon>Magnoliopsida</taxon>
        <taxon>eudicotyledons</taxon>
        <taxon>Gunneridae</taxon>
        <taxon>Pentapetalae</taxon>
        <taxon>rosids</taxon>
        <taxon>malvids</taxon>
        <taxon>Brassicales</taxon>
        <taxon>Brassicaceae</taxon>
        <taxon>Brassiceae</taxon>
        <taxon>Brassica</taxon>
    </lineage>
</organism>
<protein>
    <submittedName>
        <fullName evidence="2">Uncharacterized protein</fullName>
    </submittedName>
</protein>
<dbReference type="EMBL" id="QGKY02000190">
    <property type="protein sequence ID" value="KAF2590602.1"/>
    <property type="molecule type" value="Genomic_DNA"/>
</dbReference>
<feature type="region of interest" description="Disordered" evidence="1">
    <location>
        <begin position="1"/>
        <end position="28"/>
    </location>
</feature>
<proteinExistence type="predicted"/>
<sequence length="105" mass="11712">MRSRITSKQAAHAVEEQSEIASPEQSSCRPNFAESATLLTSELGGLTIVSLFLPFFNTTKQSLDLIKRFCFDPPTSPGLFSFTGLLTNFGSNRKRHEGYSRPKQR</sequence>
<reference evidence="2" key="1">
    <citation type="submission" date="2019-12" db="EMBL/GenBank/DDBJ databases">
        <title>Genome sequencing and annotation of Brassica cretica.</title>
        <authorList>
            <person name="Studholme D.J."/>
            <person name="Sarris P.F."/>
        </authorList>
    </citation>
    <scope>NUCLEOTIDE SEQUENCE</scope>
    <source>
        <strain evidence="2">PFS-102/07</strain>
        <tissue evidence="2">Leaf</tissue>
    </source>
</reference>
<gene>
    <name evidence="2" type="ORF">F2Q70_00038897</name>
</gene>